<sequence length="151" mass="16363">MDCQVDPTHVKIKSRGASEAVVEVVLNADLANTITQTLIRGAQRCSEDGPLLSTRVISNGSQARPRMSSVNCTLFKASRAAWLHYTSLSAAQDGWEALKKHETIYGRKVQFLIEIPDTKVNDRGLGTLGFSVRVDNLGGDITEGTFSSLSP</sequence>
<proteinExistence type="predicted"/>
<dbReference type="Proteomes" id="UP001629113">
    <property type="component" value="Unassembled WGS sequence"/>
</dbReference>
<name>A0ABR4PG03_9HELO</name>
<dbReference type="EMBL" id="JBFCZG010000005">
    <property type="protein sequence ID" value="KAL3422254.1"/>
    <property type="molecule type" value="Genomic_DNA"/>
</dbReference>
<evidence type="ECO:0000313" key="2">
    <source>
        <dbReference type="Proteomes" id="UP001629113"/>
    </source>
</evidence>
<evidence type="ECO:0000313" key="1">
    <source>
        <dbReference type="EMBL" id="KAL3422254.1"/>
    </source>
</evidence>
<organism evidence="1 2">
    <name type="scientific">Phlyctema vagabunda</name>
    <dbReference type="NCBI Taxonomy" id="108571"/>
    <lineage>
        <taxon>Eukaryota</taxon>
        <taxon>Fungi</taxon>
        <taxon>Dikarya</taxon>
        <taxon>Ascomycota</taxon>
        <taxon>Pezizomycotina</taxon>
        <taxon>Leotiomycetes</taxon>
        <taxon>Helotiales</taxon>
        <taxon>Dermateaceae</taxon>
        <taxon>Phlyctema</taxon>
    </lineage>
</organism>
<reference evidence="1 2" key="1">
    <citation type="submission" date="2024-06" db="EMBL/GenBank/DDBJ databases">
        <title>Complete genome of Phlyctema vagabunda strain 19-DSS-EL-015.</title>
        <authorList>
            <person name="Fiorenzani C."/>
        </authorList>
    </citation>
    <scope>NUCLEOTIDE SEQUENCE [LARGE SCALE GENOMIC DNA]</scope>
    <source>
        <strain evidence="1 2">19-DSS-EL-015</strain>
    </source>
</reference>
<protein>
    <submittedName>
        <fullName evidence="1">Uncharacterized protein</fullName>
    </submittedName>
</protein>
<keyword evidence="2" id="KW-1185">Reference proteome</keyword>
<comment type="caution">
    <text evidence="1">The sequence shown here is derived from an EMBL/GenBank/DDBJ whole genome shotgun (WGS) entry which is preliminary data.</text>
</comment>
<gene>
    <name evidence="1" type="ORF">PVAG01_06410</name>
</gene>
<accession>A0ABR4PG03</accession>